<evidence type="ECO:0000256" key="1">
    <source>
        <dbReference type="SAM" id="Phobius"/>
    </source>
</evidence>
<feature type="domain" description="Urate oxidase N-terminal" evidence="2">
    <location>
        <begin position="99"/>
        <end position="205"/>
    </location>
</feature>
<protein>
    <submittedName>
        <fullName evidence="3">PF06181 domain protein</fullName>
    </submittedName>
</protein>
<dbReference type="Pfam" id="PF06181">
    <property type="entry name" value="Urate_ox_N"/>
    <property type="match status" value="1"/>
</dbReference>
<keyword evidence="1" id="KW-1133">Transmembrane helix</keyword>
<evidence type="ECO:0000313" key="3">
    <source>
        <dbReference type="EMBL" id="EKO17391.1"/>
    </source>
</evidence>
<feature type="transmembrane region" description="Helical" evidence="1">
    <location>
        <begin position="12"/>
        <end position="34"/>
    </location>
</feature>
<dbReference type="EMBL" id="AHMY02000010">
    <property type="protein sequence ID" value="EKO17391.1"/>
    <property type="molecule type" value="Genomic_DNA"/>
</dbReference>
<feature type="transmembrane region" description="Helical" evidence="1">
    <location>
        <begin position="64"/>
        <end position="85"/>
    </location>
</feature>
<sequence>MDGIALFTSQGLYFIFKWIHFLAGVAWIGLLWYINFVQGSFFAETDADTKKKATQQLVPRVLWWFRWGAMFTFLSGWCMIIHQIINGATLSSGQWLVVILGGGLLGSLMWFNVWFVIWPAQKVVIASAKGETTENPAPRAARGLLASRTNTLLSIPMLFLMGAARNLSISFDVTSAKAHTFLGVILGILAIVEINALTATPESATFKPIKTVKGVITSGFILCLIIYVLLEALL</sequence>
<feature type="transmembrane region" description="Helical" evidence="1">
    <location>
        <begin position="97"/>
        <end position="117"/>
    </location>
</feature>
<keyword evidence="1" id="KW-0472">Membrane</keyword>
<proteinExistence type="predicted"/>
<keyword evidence="1" id="KW-0812">Transmembrane</keyword>
<accession>A0A0E2B7S8</accession>
<dbReference type="AlphaFoldDB" id="A0A0E2B7S8"/>
<feature type="transmembrane region" description="Helical" evidence="1">
    <location>
        <begin position="211"/>
        <end position="230"/>
    </location>
</feature>
<dbReference type="InterPro" id="IPR016988">
    <property type="entry name" value="UCP032086"/>
</dbReference>
<name>A0A0E2B7S8_9LEPT</name>
<comment type="caution">
    <text evidence="3">The sequence shown here is derived from an EMBL/GenBank/DDBJ whole genome shotgun (WGS) entry which is preliminary data.</text>
</comment>
<dbReference type="Proteomes" id="UP000006253">
    <property type="component" value="Unassembled WGS sequence"/>
</dbReference>
<dbReference type="RefSeq" id="WP_004764034.1">
    <property type="nucleotide sequence ID" value="NZ_AHMY02000010.1"/>
</dbReference>
<reference evidence="3 4" key="1">
    <citation type="submission" date="2012-10" db="EMBL/GenBank/DDBJ databases">
        <authorList>
            <person name="Harkins D.M."/>
            <person name="Durkin A.S."/>
            <person name="Brinkac L.M."/>
            <person name="Selengut J.D."/>
            <person name="Sanka R."/>
            <person name="DePew J."/>
            <person name="Purushe J."/>
            <person name="Peacock S.J."/>
            <person name="Thaipadungpanit J."/>
            <person name="Wuthiekanun V.W."/>
            <person name="Day N.P."/>
            <person name="Vinetz J.M."/>
            <person name="Sutton G.G."/>
            <person name="Nelson W.C."/>
            <person name="Fouts D.E."/>
        </authorList>
    </citation>
    <scope>NUCLEOTIDE SEQUENCE [LARGE SCALE GENOMIC DNA]</scope>
    <source>
        <strain evidence="3 4">H1</strain>
    </source>
</reference>
<dbReference type="InterPro" id="IPR010389">
    <property type="entry name" value="Urate_ox_N"/>
</dbReference>
<gene>
    <name evidence="3" type="ORF">LEP1GSC081_0387</name>
</gene>
<organism evidence="3 4">
    <name type="scientific">Leptospira kirschneri str. H1</name>
    <dbReference type="NCBI Taxonomy" id="1049966"/>
    <lineage>
        <taxon>Bacteria</taxon>
        <taxon>Pseudomonadati</taxon>
        <taxon>Spirochaetota</taxon>
        <taxon>Spirochaetia</taxon>
        <taxon>Leptospirales</taxon>
        <taxon>Leptospiraceae</taxon>
        <taxon>Leptospira</taxon>
    </lineage>
</organism>
<evidence type="ECO:0000259" key="2">
    <source>
        <dbReference type="Pfam" id="PF06181"/>
    </source>
</evidence>
<evidence type="ECO:0000313" key="4">
    <source>
        <dbReference type="Proteomes" id="UP000006253"/>
    </source>
</evidence>
<feature type="transmembrane region" description="Helical" evidence="1">
    <location>
        <begin position="180"/>
        <end position="199"/>
    </location>
</feature>
<dbReference type="PIRSF" id="PIRSF032086">
    <property type="entry name" value="UCP032086"/>
    <property type="match status" value="1"/>
</dbReference>